<gene>
    <name evidence="2" type="ORF">AWRI4233_LOCUS9845</name>
</gene>
<evidence type="ECO:0000313" key="3">
    <source>
        <dbReference type="Proteomes" id="UP000714618"/>
    </source>
</evidence>
<name>A0A9N8PMT0_9PEZI</name>
<sequence length="537" mass="61351">MTRYRGALDLSNELLHDILDLIAADPEKLVSVDKRAYLSQESFRPDPLPSQDQVVNIGKFRLLCRRFAALGASHQFARVTTRFSSKGLARLEAIADQPHLAKHVKKFSYKVPYFCTQGTKKNGRESIQSLDAQIQQTIGKANIERFRCKIYEQQKIVNSKRDVEVLRKAMKAFVVLQHVQILRVQDQEDERLLTYIRYHQNIAHFVELKWAPACAHSAKTIGTALLESRSPCSRFSSPMLSPQSALVLAENPTGSFSTLAERLTCLELHFDDGYFDDGTDLEVRMFELSHLFKTVFSAAVNMEAIHVGFPSHRPIGLPLETIFHNVRWSKLIAFGIQGWRLHSDEIIAFAQRHKDRLRGLRLRDVMLREGSMWKTILAFLHTEMRRLDWVSLRRIDYATHFDTVWENAGIELPDDPPGGLSSSDSESDSDNDLYWDEADQDDANHSTASDWDSNNSDSEHNNSDSDDEERGRAAHEMDFPPLNSPDTPNSVPWCNCNGRAFPLSVDDLGDDGISVDTRKWKMWEKWVLGRCPEHDLR</sequence>
<reference evidence="2" key="1">
    <citation type="submission" date="2020-06" db="EMBL/GenBank/DDBJ databases">
        <authorList>
            <person name="Onetto C."/>
        </authorList>
    </citation>
    <scope>NUCLEOTIDE SEQUENCE</scope>
</reference>
<feature type="compositionally biased region" description="Acidic residues" evidence="1">
    <location>
        <begin position="425"/>
        <end position="441"/>
    </location>
</feature>
<evidence type="ECO:0000313" key="2">
    <source>
        <dbReference type="EMBL" id="CAD0101020.1"/>
    </source>
</evidence>
<dbReference type="OrthoDB" id="4179303at2759"/>
<dbReference type="EMBL" id="CAIJEO010000013">
    <property type="protein sequence ID" value="CAD0101020.1"/>
    <property type="molecule type" value="Genomic_DNA"/>
</dbReference>
<comment type="caution">
    <text evidence="2">The sequence shown here is derived from an EMBL/GenBank/DDBJ whole genome shotgun (WGS) entry which is preliminary data.</text>
</comment>
<accession>A0A9N8PMT0</accession>
<feature type="non-terminal residue" evidence="2">
    <location>
        <position position="537"/>
    </location>
</feature>
<evidence type="ECO:0000256" key="1">
    <source>
        <dbReference type="SAM" id="MobiDB-lite"/>
    </source>
</evidence>
<dbReference type="AlphaFoldDB" id="A0A9N8PMT0"/>
<dbReference type="Proteomes" id="UP000714618">
    <property type="component" value="Unassembled WGS sequence"/>
</dbReference>
<proteinExistence type="predicted"/>
<feature type="compositionally biased region" description="Basic and acidic residues" evidence="1">
    <location>
        <begin position="457"/>
        <end position="478"/>
    </location>
</feature>
<organism evidence="2 3">
    <name type="scientific">Aureobasidium mustum</name>
    <dbReference type="NCBI Taxonomy" id="2773714"/>
    <lineage>
        <taxon>Eukaryota</taxon>
        <taxon>Fungi</taxon>
        <taxon>Dikarya</taxon>
        <taxon>Ascomycota</taxon>
        <taxon>Pezizomycotina</taxon>
        <taxon>Dothideomycetes</taxon>
        <taxon>Dothideomycetidae</taxon>
        <taxon>Dothideales</taxon>
        <taxon>Saccotheciaceae</taxon>
        <taxon>Aureobasidium</taxon>
    </lineage>
</organism>
<feature type="region of interest" description="Disordered" evidence="1">
    <location>
        <begin position="408"/>
        <end position="486"/>
    </location>
</feature>
<keyword evidence="3" id="KW-1185">Reference proteome</keyword>
<protein>
    <submittedName>
        <fullName evidence="2">Uncharacterized protein</fullName>
    </submittedName>
</protein>